<accession>A0A0R0CIH5</accession>
<dbReference type="PANTHER" id="PTHR34351">
    <property type="entry name" value="SLR1927 PROTEIN-RELATED"/>
    <property type="match status" value="1"/>
</dbReference>
<dbReference type="EMBL" id="LDJI01000007">
    <property type="protein sequence ID" value="KRG65444.1"/>
    <property type="molecule type" value="Genomic_DNA"/>
</dbReference>
<organism evidence="2 3">
    <name type="scientific">Stenotrophomonas humi</name>
    <dbReference type="NCBI Taxonomy" id="405444"/>
    <lineage>
        <taxon>Bacteria</taxon>
        <taxon>Pseudomonadati</taxon>
        <taxon>Pseudomonadota</taxon>
        <taxon>Gammaproteobacteria</taxon>
        <taxon>Lysobacterales</taxon>
        <taxon>Lysobacteraceae</taxon>
        <taxon>Stenotrophomonas</taxon>
    </lineage>
</organism>
<keyword evidence="1" id="KW-0472">Membrane</keyword>
<gene>
    <name evidence="2" type="ORF">ABB26_03760</name>
</gene>
<evidence type="ECO:0000313" key="2">
    <source>
        <dbReference type="EMBL" id="KRG65444.1"/>
    </source>
</evidence>
<dbReference type="Proteomes" id="UP000050864">
    <property type="component" value="Unassembled WGS sequence"/>
</dbReference>
<proteinExistence type="predicted"/>
<keyword evidence="3" id="KW-1185">Reference proteome</keyword>
<dbReference type="STRING" id="405444.ABB26_03760"/>
<dbReference type="PANTHER" id="PTHR34351:SF1">
    <property type="entry name" value="SLR1927 PROTEIN"/>
    <property type="match status" value="1"/>
</dbReference>
<reference evidence="2 3" key="1">
    <citation type="submission" date="2015-05" db="EMBL/GenBank/DDBJ databases">
        <title>Genome sequencing and analysis of members of genus Stenotrophomonas.</title>
        <authorList>
            <person name="Patil P.P."/>
            <person name="Midha S."/>
            <person name="Patil P.B."/>
        </authorList>
    </citation>
    <scope>NUCLEOTIDE SEQUENCE [LARGE SCALE GENOMIC DNA]</scope>
    <source>
        <strain evidence="2 3">DSM 18929</strain>
    </source>
</reference>
<dbReference type="AlphaFoldDB" id="A0A0R0CIH5"/>
<dbReference type="RefSeq" id="WP_057632253.1">
    <property type="nucleotide sequence ID" value="NZ_LDJI01000007.1"/>
</dbReference>
<evidence type="ECO:0000313" key="3">
    <source>
        <dbReference type="Proteomes" id="UP000050864"/>
    </source>
</evidence>
<dbReference type="OrthoDB" id="5298497at2"/>
<comment type="caution">
    <text evidence="2">The sequence shown here is derived from an EMBL/GenBank/DDBJ whole genome shotgun (WGS) entry which is preliminary data.</text>
</comment>
<evidence type="ECO:0000256" key="1">
    <source>
        <dbReference type="SAM" id="Phobius"/>
    </source>
</evidence>
<protein>
    <submittedName>
        <fullName evidence="2">Membrane protein</fullName>
    </submittedName>
</protein>
<dbReference type="PATRIC" id="fig|405444.3.peg.3437"/>
<name>A0A0R0CIH5_9GAMM</name>
<keyword evidence="1" id="KW-0812">Transmembrane</keyword>
<feature type="transmembrane region" description="Helical" evidence="1">
    <location>
        <begin position="62"/>
        <end position="83"/>
    </location>
</feature>
<sequence length="318" mass="35425">MIARLRKRLQALQWLARPRQPEALPVQLDRHRIYVLPTGFGLFLAGLLATMLLGALNYNNNPALLLALTLAATALASAVYAHLQLSGIRLEALSAEPVPAGAPIQLRLALARSGTRPRRALQIRHEDARTTVSLTADSQIEADLALPTTTRGWLDISRIRINTTQPLGLVRAWSWFWPDAPLLVYPAPESNAPPLPDTGTTSTRTRAHPMGDELQQLRAYRKGDALRTIAWKHSARRDGLLVREYERPVGSELVLDWQQLHALPYERRIARLARWVDDAEREGRRYQLRLPGNPAIGPAVGDAHRHLCLRALALLPPA</sequence>
<feature type="transmembrane region" description="Helical" evidence="1">
    <location>
        <begin position="33"/>
        <end position="56"/>
    </location>
</feature>
<keyword evidence="1" id="KW-1133">Transmembrane helix</keyword>